<evidence type="ECO:0000256" key="7">
    <source>
        <dbReference type="SAM" id="Phobius"/>
    </source>
</evidence>
<dbReference type="Pfam" id="PF00085">
    <property type="entry name" value="Thioredoxin"/>
    <property type="match status" value="1"/>
</dbReference>
<dbReference type="PANTHER" id="PTHR46151">
    <property type="entry name" value="NEP1-INTERACTING PROTEIN-LIKE 2"/>
    <property type="match status" value="1"/>
</dbReference>
<keyword evidence="7" id="KW-0812">Transmembrane</keyword>
<keyword evidence="4" id="KW-0862">Zinc</keyword>
<comment type="subcellular location">
    <subcellularLocation>
        <location evidence="1">Membrane</location>
    </subcellularLocation>
</comment>
<protein>
    <recommendedName>
        <fullName evidence="8">Thioredoxin domain-containing protein</fullName>
    </recommendedName>
</protein>
<dbReference type="EMBL" id="JAXQNO010000019">
    <property type="protein sequence ID" value="KAK4774365.1"/>
    <property type="molecule type" value="Genomic_DNA"/>
</dbReference>
<feature type="domain" description="Thioredoxin" evidence="8">
    <location>
        <begin position="352"/>
        <end position="459"/>
    </location>
</feature>
<dbReference type="Gene3D" id="3.40.30.10">
    <property type="entry name" value="Glutaredoxin"/>
    <property type="match status" value="1"/>
</dbReference>
<evidence type="ECO:0000313" key="10">
    <source>
        <dbReference type="Proteomes" id="UP001346149"/>
    </source>
</evidence>
<dbReference type="GO" id="GO:0008270">
    <property type="term" value="F:zinc ion binding"/>
    <property type="evidence" value="ECO:0007669"/>
    <property type="project" value="UniProtKB-KW"/>
</dbReference>
<evidence type="ECO:0000256" key="1">
    <source>
        <dbReference type="ARBA" id="ARBA00004370"/>
    </source>
</evidence>
<dbReference type="SUPFAM" id="SSF57850">
    <property type="entry name" value="RING/U-box"/>
    <property type="match status" value="1"/>
</dbReference>
<proteinExistence type="predicted"/>
<feature type="transmembrane region" description="Helical" evidence="7">
    <location>
        <begin position="52"/>
        <end position="83"/>
    </location>
</feature>
<keyword evidence="10" id="KW-1185">Reference proteome</keyword>
<organism evidence="9 10">
    <name type="scientific">Trapa natans</name>
    <name type="common">Water chestnut</name>
    <dbReference type="NCBI Taxonomy" id="22666"/>
    <lineage>
        <taxon>Eukaryota</taxon>
        <taxon>Viridiplantae</taxon>
        <taxon>Streptophyta</taxon>
        <taxon>Embryophyta</taxon>
        <taxon>Tracheophyta</taxon>
        <taxon>Spermatophyta</taxon>
        <taxon>Magnoliopsida</taxon>
        <taxon>eudicotyledons</taxon>
        <taxon>Gunneridae</taxon>
        <taxon>Pentapetalae</taxon>
        <taxon>rosids</taxon>
        <taxon>malvids</taxon>
        <taxon>Myrtales</taxon>
        <taxon>Lythraceae</taxon>
        <taxon>Trapa</taxon>
    </lineage>
</organism>
<evidence type="ECO:0000256" key="5">
    <source>
        <dbReference type="ARBA" id="ARBA00023136"/>
    </source>
</evidence>
<dbReference type="InterPro" id="IPR013766">
    <property type="entry name" value="Thioredoxin_domain"/>
</dbReference>
<keyword evidence="7" id="KW-1133">Transmembrane helix</keyword>
<accession>A0AAN7QSX0</accession>
<dbReference type="Proteomes" id="UP001346149">
    <property type="component" value="Unassembled WGS sequence"/>
</dbReference>
<evidence type="ECO:0000256" key="4">
    <source>
        <dbReference type="ARBA" id="ARBA00022833"/>
    </source>
</evidence>
<dbReference type="InterPro" id="IPR001841">
    <property type="entry name" value="Znf_RING"/>
</dbReference>
<evidence type="ECO:0000256" key="3">
    <source>
        <dbReference type="ARBA" id="ARBA00022771"/>
    </source>
</evidence>
<dbReference type="InterPro" id="IPR013083">
    <property type="entry name" value="Znf_RING/FYVE/PHD"/>
</dbReference>
<keyword evidence="3" id="KW-0863">Zinc-finger</keyword>
<dbReference type="Pfam" id="PF17123">
    <property type="entry name" value="zf-RING_11"/>
    <property type="match status" value="1"/>
</dbReference>
<sequence>MDAGPGCICPHYRAVGSSACGFCGGGFLPPESPVSELRPFEVIRSFRAALRLAIAALVGAAVGLFAIGGALLGATAGALAGWASNRGIIRGSLLGAAAGTVLSLEIVEALQAYGSLEETDARGQSSVADLLQELIRARFVESHLEPPALLTSFSQQVSIETWAYSDTYDDVYDKFPRGLSGESLKKLPHQVIQETAAKQKDFCCSICLENIDARETARRLPGCQHMFHLTHYDCAKTSTSDSYTALPLCSFSLVIGKMRLIGVCKDLWFQTSMAASLKIGFCVPVIYEAAGFGSRSRGIPKLCFCSVGSSSSRTGHPQLTSELVGDRSISSHASGCVGRAMRWWKSGLRPNMAEINSAPELVSTLLRAGDCLVVVEFYSPSCGGCRTLHPKITQLAESNPNAIFLKVNYDELGAMCDCLNVRVLPFFRFYRGAEGQVCSFSCTTATIKKLKDALTKYGIQRCSNCPAKGLEDAELMRLASCGEIPVGFPSTGKENRSRETVTSQSNLRDERTQFSL</sequence>
<comment type="caution">
    <text evidence="9">The sequence shown here is derived from an EMBL/GenBank/DDBJ whole genome shotgun (WGS) entry which is preliminary data.</text>
</comment>
<dbReference type="PANTHER" id="PTHR46151:SF18">
    <property type="entry name" value="NEP1-INTERACTING PROTEIN-LIKE 2"/>
    <property type="match status" value="1"/>
</dbReference>
<dbReference type="GO" id="GO:0016020">
    <property type="term" value="C:membrane"/>
    <property type="evidence" value="ECO:0007669"/>
    <property type="project" value="UniProtKB-SubCell"/>
</dbReference>
<dbReference type="SUPFAM" id="SSF52833">
    <property type="entry name" value="Thioredoxin-like"/>
    <property type="match status" value="1"/>
</dbReference>
<dbReference type="PROSITE" id="PS51352">
    <property type="entry name" value="THIOREDOXIN_2"/>
    <property type="match status" value="1"/>
</dbReference>
<evidence type="ECO:0000313" key="9">
    <source>
        <dbReference type="EMBL" id="KAK4774365.1"/>
    </source>
</evidence>
<name>A0AAN7QSX0_TRANT</name>
<gene>
    <name evidence="9" type="ORF">SAY86_009300</name>
</gene>
<dbReference type="AlphaFoldDB" id="A0AAN7QSX0"/>
<evidence type="ECO:0000256" key="6">
    <source>
        <dbReference type="SAM" id="MobiDB-lite"/>
    </source>
</evidence>
<feature type="compositionally biased region" description="Basic and acidic residues" evidence="6">
    <location>
        <begin position="507"/>
        <end position="516"/>
    </location>
</feature>
<evidence type="ECO:0000259" key="8">
    <source>
        <dbReference type="PROSITE" id="PS51352"/>
    </source>
</evidence>
<reference evidence="9 10" key="1">
    <citation type="journal article" date="2023" name="Hortic Res">
        <title>Pangenome of water caltrop reveals structural variations and asymmetric subgenome divergence after allopolyploidization.</title>
        <authorList>
            <person name="Zhang X."/>
            <person name="Chen Y."/>
            <person name="Wang L."/>
            <person name="Yuan Y."/>
            <person name="Fang M."/>
            <person name="Shi L."/>
            <person name="Lu R."/>
            <person name="Comes H.P."/>
            <person name="Ma Y."/>
            <person name="Chen Y."/>
            <person name="Huang G."/>
            <person name="Zhou Y."/>
            <person name="Zheng Z."/>
            <person name="Qiu Y."/>
        </authorList>
    </citation>
    <scope>NUCLEOTIDE SEQUENCE [LARGE SCALE GENOMIC DNA]</scope>
    <source>
        <strain evidence="9">F231</strain>
    </source>
</reference>
<dbReference type="CDD" id="cd02947">
    <property type="entry name" value="TRX_family"/>
    <property type="match status" value="1"/>
</dbReference>
<keyword evidence="5 7" id="KW-0472">Membrane</keyword>
<dbReference type="Gene3D" id="3.30.40.10">
    <property type="entry name" value="Zinc/RING finger domain, C3HC4 (zinc finger)"/>
    <property type="match status" value="1"/>
</dbReference>
<keyword evidence="2" id="KW-0479">Metal-binding</keyword>
<feature type="region of interest" description="Disordered" evidence="6">
    <location>
        <begin position="490"/>
        <end position="516"/>
    </location>
</feature>
<evidence type="ECO:0000256" key="2">
    <source>
        <dbReference type="ARBA" id="ARBA00022723"/>
    </source>
</evidence>
<dbReference type="InterPro" id="IPR036249">
    <property type="entry name" value="Thioredoxin-like_sf"/>
</dbReference>